<dbReference type="PANTHER" id="PTHR19876">
    <property type="entry name" value="COATOMER"/>
    <property type="match status" value="1"/>
</dbReference>
<evidence type="ECO:0000256" key="1">
    <source>
        <dbReference type="ARBA" id="ARBA00022574"/>
    </source>
</evidence>
<feature type="region of interest" description="Disordered" evidence="3">
    <location>
        <begin position="1"/>
        <end position="24"/>
    </location>
</feature>
<reference evidence="4" key="1">
    <citation type="submission" date="2022-06" db="EMBL/GenBank/DDBJ databases">
        <title>Uncovering the hologenomic basis of an extraordinary plant invasion.</title>
        <authorList>
            <person name="Bieker V.C."/>
            <person name="Martin M.D."/>
            <person name="Gilbert T."/>
            <person name="Hodgins K."/>
            <person name="Battlay P."/>
            <person name="Petersen B."/>
            <person name="Wilson J."/>
        </authorList>
    </citation>
    <scope>NUCLEOTIDE SEQUENCE</scope>
    <source>
        <strain evidence="4">AA19_3_7</strain>
        <tissue evidence="4">Leaf</tissue>
    </source>
</reference>
<dbReference type="GO" id="GO:0030126">
    <property type="term" value="C:COPI vesicle coat"/>
    <property type="evidence" value="ECO:0007669"/>
    <property type="project" value="TreeGrafter"/>
</dbReference>
<dbReference type="GO" id="GO:0006890">
    <property type="term" value="P:retrograde vesicle-mediated transport, Golgi to endoplasmic reticulum"/>
    <property type="evidence" value="ECO:0007669"/>
    <property type="project" value="TreeGrafter"/>
</dbReference>
<dbReference type="AlphaFoldDB" id="A0AAD5GKE9"/>
<keyword evidence="2" id="KW-0677">Repeat</keyword>
<organism evidence="4 5">
    <name type="scientific">Ambrosia artemisiifolia</name>
    <name type="common">Common ragweed</name>
    <dbReference type="NCBI Taxonomy" id="4212"/>
    <lineage>
        <taxon>Eukaryota</taxon>
        <taxon>Viridiplantae</taxon>
        <taxon>Streptophyta</taxon>
        <taxon>Embryophyta</taxon>
        <taxon>Tracheophyta</taxon>
        <taxon>Spermatophyta</taxon>
        <taxon>Magnoliopsida</taxon>
        <taxon>eudicotyledons</taxon>
        <taxon>Gunneridae</taxon>
        <taxon>Pentapetalae</taxon>
        <taxon>asterids</taxon>
        <taxon>campanulids</taxon>
        <taxon>Asterales</taxon>
        <taxon>Asteraceae</taxon>
        <taxon>Asteroideae</taxon>
        <taxon>Heliantheae alliance</taxon>
        <taxon>Heliantheae</taxon>
        <taxon>Ambrosia</taxon>
    </lineage>
</organism>
<proteinExistence type="predicted"/>
<gene>
    <name evidence="4" type="ORF">M8C21_016278</name>
</gene>
<evidence type="ECO:0000256" key="2">
    <source>
        <dbReference type="ARBA" id="ARBA00022737"/>
    </source>
</evidence>
<keyword evidence="1" id="KW-0853">WD repeat</keyword>
<name>A0AAD5GKE9_AMBAR</name>
<dbReference type="GO" id="GO:0006888">
    <property type="term" value="P:endoplasmic reticulum to Golgi vesicle-mediated transport"/>
    <property type="evidence" value="ECO:0007669"/>
    <property type="project" value="TreeGrafter"/>
</dbReference>
<dbReference type="InterPro" id="IPR050844">
    <property type="entry name" value="Coatomer_complex_subunit"/>
</dbReference>
<dbReference type="InterPro" id="IPR015943">
    <property type="entry name" value="WD40/YVTN_repeat-like_dom_sf"/>
</dbReference>
<keyword evidence="5" id="KW-1185">Reference proteome</keyword>
<dbReference type="Proteomes" id="UP001206925">
    <property type="component" value="Unassembled WGS sequence"/>
</dbReference>
<dbReference type="Gene3D" id="2.130.10.10">
    <property type="entry name" value="YVTN repeat-like/Quinoprotein amine dehydrogenase"/>
    <property type="match status" value="1"/>
</dbReference>
<sequence>MSGERESINSKRKKGNGSGGGTGHTLRSTTFLAFLSIQSTDGGSNQRASALKPLRLDIKRKLAQRSERVKSVDLHPTEPWILKRLFSGTVNIWDYQAQVHLKSDSHFEFSDVHNDSATIATREIDDVKCQDDESKEDISRINEPVSFDEVSPSNNSKSTADDFLEIINPPITSEAIKDPATTNGHQISCQLDLGDAYKLAISTKGRQLSGKLLDQKSFNNSSARIGKDLKILLSHRSNDSLISPSYLLTVMN</sequence>
<dbReference type="PANTHER" id="PTHR19876:SF68">
    <property type="entry name" value="COATOMER SUBUNIT BETA'-2"/>
    <property type="match status" value="1"/>
</dbReference>
<dbReference type="GO" id="GO:0006891">
    <property type="term" value="P:intra-Golgi vesicle-mediated transport"/>
    <property type="evidence" value="ECO:0007669"/>
    <property type="project" value="TreeGrafter"/>
</dbReference>
<accession>A0AAD5GKE9</accession>
<evidence type="ECO:0000313" key="5">
    <source>
        <dbReference type="Proteomes" id="UP001206925"/>
    </source>
</evidence>
<protein>
    <submittedName>
        <fullName evidence="4">Uncharacterized protein</fullName>
    </submittedName>
</protein>
<evidence type="ECO:0000256" key="3">
    <source>
        <dbReference type="SAM" id="MobiDB-lite"/>
    </source>
</evidence>
<dbReference type="EMBL" id="JAMZMK010007018">
    <property type="protein sequence ID" value="KAI7746200.1"/>
    <property type="molecule type" value="Genomic_DNA"/>
</dbReference>
<comment type="caution">
    <text evidence="4">The sequence shown here is derived from an EMBL/GenBank/DDBJ whole genome shotgun (WGS) entry which is preliminary data.</text>
</comment>
<evidence type="ECO:0000313" key="4">
    <source>
        <dbReference type="EMBL" id="KAI7746200.1"/>
    </source>
</evidence>
<dbReference type="GO" id="GO:0006886">
    <property type="term" value="P:intracellular protein transport"/>
    <property type="evidence" value="ECO:0007669"/>
    <property type="project" value="TreeGrafter"/>
</dbReference>